<dbReference type="RefSeq" id="WP_100422020.1">
    <property type="nucleotide sequence ID" value="NZ_BOOX01000012.1"/>
</dbReference>
<evidence type="ECO:0000313" key="5">
    <source>
        <dbReference type="EMBL" id="PJJ77675.1"/>
    </source>
</evidence>
<proteinExistence type="predicted"/>
<dbReference type="Pfam" id="PF21946">
    <property type="entry name" value="LppM"/>
    <property type="match status" value="1"/>
</dbReference>
<reference evidence="5 6" key="1">
    <citation type="submission" date="2017-11" db="EMBL/GenBank/DDBJ databases">
        <title>Genomic Encyclopedia of Archaeal and Bacterial Type Strains, Phase II (KMG-II): From Individual Species to Whole Genera.</title>
        <authorList>
            <person name="Goeker M."/>
        </authorList>
    </citation>
    <scope>NUCLEOTIDE SEQUENCE [LARGE SCALE GENOMIC DNA]</scope>
    <source>
        <strain evidence="5 6">DSM 25478</strain>
    </source>
</reference>
<protein>
    <recommendedName>
        <fullName evidence="4">LppM domain-containing protein</fullName>
    </recommendedName>
</protein>
<sequence>MTAHRRALLATLAAACALLLSGCMRMHVDYTLHEDDTASGSLVIAFSDEVADALGTTPEELADQSGAGVDTDDLPEGATSEPYAEDGYTGTKVTFEDTPIDEVSEGSGADDLSVTREGDEYVVSGEMDLTDDSGTAVPDGMLDSLDVRVSITFPGEVTEHTGELEGDNTVVWTPAYGEVTEISARGSAVEGGSGLGTGWIIAIAVIVLAAIVALAVWLVRRSSRQDAARSADAGAGVGSYAPPPPPPPGAPVGYQPAPGPPTAAAPSDAAPSAPSDAVSPVPETPGTPEAPTTPPAPVTPSAPTAPTSPAAPTNPAAPSSPGEPPSPAAPTTPTDPTTPPAPDAPPPPPGTPGDDPDAPRS</sequence>
<dbReference type="OrthoDB" id="3712375at2"/>
<evidence type="ECO:0000256" key="1">
    <source>
        <dbReference type="SAM" id="MobiDB-lite"/>
    </source>
</evidence>
<dbReference type="EMBL" id="PGFE01000001">
    <property type="protein sequence ID" value="PJJ77675.1"/>
    <property type="molecule type" value="Genomic_DNA"/>
</dbReference>
<keyword evidence="2" id="KW-0812">Transmembrane</keyword>
<name>A0A2M9D0S0_9CELL</name>
<accession>A0A2M9D0S0</accession>
<organism evidence="5 6">
    <name type="scientific">Sediminihabitans luteus</name>
    <dbReference type="NCBI Taxonomy" id="1138585"/>
    <lineage>
        <taxon>Bacteria</taxon>
        <taxon>Bacillati</taxon>
        <taxon>Actinomycetota</taxon>
        <taxon>Actinomycetes</taxon>
        <taxon>Micrococcales</taxon>
        <taxon>Cellulomonadaceae</taxon>
        <taxon>Sediminihabitans</taxon>
    </lineage>
</organism>
<evidence type="ECO:0000256" key="2">
    <source>
        <dbReference type="SAM" id="Phobius"/>
    </source>
</evidence>
<feature type="signal peptide" evidence="3">
    <location>
        <begin position="1"/>
        <end position="26"/>
    </location>
</feature>
<dbReference type="InterPro" id="IPR053807">
    <property type="entry name" value="LppM"/>
</dbReference>
<keyword evidence="6" id="KW-1185">Reference proteome</keyword>
<feature type="transmembrane region" description="Helical" evidence="2">
    <location>
        <begin position="199"/>
        <end position="219"/>
    </location>
</feature>
<evidence type="ECO:0000256" key="3">
    <source>
        <dbReference type="SAM" id="SignalP"/>
    </source>
</evidence>
<dbReference type="Proteomes" id="UP000231693">
    <property type="component" value="Unassembled WGS sequence"/>
</dbReference>
<evidence type="ECO:0000259" key="4">
    <source>
        <dbReference type="Pfam" id="PF21946"/>
    </source>
</evidence>
<feature type="chain" id="PRO_5039056220" description="LppM domain-containing protein" evidence="3">
    <location>
        <begin position="27"/>
        <end position="361"/>
    </location>
</feature>
<feature type="region of interest" description="Disordered" evidence="1">
    <location>
        <begin position="233"/>
        <end position="361"/>
    </location>
</feature>
<keyword evidence="2" id="KW-1133">Transmembrane helix</keyword>
<feature type="compositionally biased region" description="Low complexity" evidence="1">
    <location>
        <begin position="264"/>
        <end position="290"/>
    </location>
</feature>
<dbReference type="PROSITE" id="PS51257">
    <property type="entry name" value="PROKAR_LIPOPROTEIN"/>
    <property type="match status" value="1"/>
</dbReference>
<evidence type="ECO:0000313" key="6">
    <source>
        <dbReference type="Proteomes" id="UP000231693"/>
    </source>
</evidence>
<comment type="caution">
    <text evidence="5">The sequence shown here is derived from an EMBL/GenBank/DDBJ whole genome shotgun (WGS) entry which is preliminary data.</text>
</comment>
<feature type="compositionally biased region" description="Pro residues" evidence="1">
    <location>
        <begin position="291"/>
        <end position="300"/>
    </location>
</feature>
<feature type="compositionally biased region" description="Low complexity" evidence="1">
    <location>
        <begin position="301"/>
        <end position="320"/>
    </location>
</feature>
<keyword evidence="2" id="KW-0472">Membrane</keyword>
<feature type="region of interest" description="Disordered" evidence="1">
    <location>
        <begin position="58"/>
        <end position="91"/>
    </location>
</feature>
<feature type="domain" description="LppM" evidence="4">
    <location>
        <begin position="25"/>
        <end position="187"/>
    </location>
</feature>
<feature type="compositionally biased region" description="Pro residues" evidence="1">
    <location>
        <begin position="336"/>
        <end position="351"/>
    </location>
</feature>
<gene>
    <name evidence="5" type="ORF">CLV28_0900</name>
</gene>
<keyword evidence="3" id="KW-0732">Signal</keyword>
<feature type="compositionally biased region" description="Pro residues" evidence="1">
    <location>
        <begin position="321"/>
        <end position="330"/>
    </location>
</feature>
<dbReference type="AlphaFoldDB" id="A0A2M9D0S0"/>
<feature type="compositionally biased region" description="Pro residues" evidence="1">
    <location>
        <begin position="241"/>
        <end position="250"/>
    </location>
</feature>